<evidence type="ECO:0000256" key="2">
    <source>
        <dbReference type="ARBA" id="ARBA00022692"/>
    </source>
</evidence>
<evidence type="ECO:0000256" key="6">
    <source>
        <dbReference type="SAM" id="Phobius"/>
    </source>
</evidence>
<feature type="transmembrane region" description="Helical" evidence="6">
    <location>
        <begin position="103"/>
        <end position="124"/>
    </location>
</feature>
<gene>
    <name evidence="8" type="ORF">QR680_018208</name>
</gene>
<proteinExistence type="predicted"/>
<feature type="compositionally biased region" description="Polar residues" evidence="5">
    <location>
        <begin position="490"/>
        <end position="504"/>
    </location>
</feature>
<feature type="transmembrane region" description="Helical" evidence="6">
    <location>
        <begin position="233"/>
        <end position="253"/>
    </location>
</feature>
<evidence type="ECO:0000259" key="7">
    <source>
        <dbReference type="PROSITE" id="PS50262"/>
    </source>
</evidence>
<feature type="compositionally biased region" description="Basic residues" evidence="5">
    <location>
        <begin position="570"/>
        <end position="579"/>
    </location>
</feature>
<dbReference type="CDD" id="cd00637">
    <property type="entry name" value="7tm_classA_rhodopsin-like"/>
    <property type="match status" value="1"/>
</dbReference>
<dbReference type="EMBL" id="JAUCMV010000004">
    <property type="protein sequence ID" value="KAK0405804.1"/>
    <property type="molecule type" value="Genomic_DNA"/>
</dbReference>
<feature type="compositionally biased region" description="Basic and acidic residues" evidence="5">
    <location>
        <begin position="691"/>
        <end position="706"/>
    </location>
</feature>
<feature type="region of interest" description="Disordered" evidence="5">
    <location>
        <begin position="418"/>
        <end position="513"/>
    </location>
</feature>
<feature type="domain" description="G-protein coupled receptors family 1 profile" evidence="7">
    <location>
        <begin position="46"/>
        <end position="243"/>
    </location>
</feature>
<feature type="transmembrane region" description="Helical" evidence="6">
    <location>
        <begin position="193"/>
        <end position="212"/>
    </location>
</feature>
<sequence length="706" mass="78942">MASLVFCVELKPKLDKSTRRKNIMDIAWKTILGVVIFVSSALFFFIHVFIVTIIIALKKYAEDTTHIIIAHISIAAAIQLFCLRYSGLVMVAESELWNVLNKILGAIDMHVYTTMYLLLLVLAVNRLAIFTDSASLSELKRKPATYIMILLSWLLGGYFSSILMTPLSSYTFSYDSLEWQFEENDLFTFFNRSYISFVIPPSIASLFLYMWIGSVIYRKRKHAHFDTHCRPELKFLLFNAIVFGMETTVIWMNVFRERILPRPPISGLILTIYWIFECGLHAVVLLVLDSSAPICLNDMRYCVLLPVLCLHANCGVAAPLQTGSESLLRCCLRSSFLAFELAANGRIVSMWQMLTGVVGLQLLLMLFVLLSSVVCIRRSSGNGDTSRHSAESVISCSGKLDRRSGKVSAKSKKNFAVPSSLRISHQDGSPSAKLVFKTTPSGANDAKNAMQTSDQQQRPVNTPKTQTAPWDLQRSPKKVETQPFPWDLQPRSTQPTSGESQRNVPPQKKSAAAKMKADLNLAAPNNPPSQDTCNAKMKADLNLQLQSLRVIKPRRAKASRERVGEIQKSLKQKKGARAKGSRERVDDTQESQKQKKGSRTKANREGVDSTQESQKQKKGARAKGSREGVDKTEESQRLKKGRRPKTSREPVESTQDSHQPKESASSDTKNSNVDEHQESLDDNTMDGVKSIVKDEVPSDVDKEAAK</sequence>
<evidence type="ECO:0000313" key="8">
    <source>
        <dbReference type="EMBL" id="KAK0405804.1"/>
    </source>
</evidence>
<feature type="compositionally biased region" description="Polar residues" evidence="5">
    <location>
        <begin position="449"/>
        <end position="468"/>
    </location>
</feature>
<reference evidence="8" key="1">
    <citation type="submission" date="2023-06" db="EMBL/GenBank/DDBJ databases">
        <title>Genomic analysis of the entomopathogenic nematode Steinernema hermaphroditum.</title>
        <authorList>
            <person name="Schwarz E.M."/>
            <person name="Heppert J.K."/>
            <person name="Baniya A."/>
            <person name="Schwartz H.T."/>
            <person name="Tan C.-H."/>
            <person name="Antoshechkin I."/>
            <person name="Sternberg P.W."/>
            <person name="Goodrich-Blair H."/>
            <person name="Dillman A.R."/>
        </authorList>
    </citation>
    <scope>NUCLEOTIDE SEQUENCE</scope>
    <source>
        <strain evidence="8">PS9179</strain>
        <tissue evidence="8">Whole animal</tissue>
    </source>
</reference>
<feature type="transmembrane region" description="Helical" evidence="6">
    <location>
        <begin position="265"/>
        <end position="288"/>
    </location>
</feature>
<feature type="transmembrane region" description="Helical" evidence="6">
    <location>
        <begin position="31"/>
        <end position="56"/>
    </location>
</feature>
<dbReference type="Gene3D" id="1.20.1070.10">
    <property type="entry name" value="Rhodopsin 7-helix transmembrane proteins"/>
    <property type="match status" value="1"/>
</dbReference>
<evidence type="ECO:0000313" key="9">
    <source>
        <dbReference type="Proteomes" id="UP001175271"/>
    </source>
</evidence>
<feature type="compositionally biased region" description="Basic and acidic residues" evidence="5">
    <location>
        <begin position="624"/>
        <end position="637"/>
    </location>
</feature>
<dbReference type="SUPFAM" id="SSF81321">
    <property type="entry name" value="Family A G protein-coupled receptor-like"/>
    <property type="match status" value="1"/>
</dbReference>
<feature type="transmembrane region" description="Helical" evidence="6">
    <location>
        <begin position="68"/>
        <end position="91"/>
    </location>
</feature>
<dbReference type="InterPro" id="IPR017452">
    <property type="entry name" value="GPCR_Rhodpsn_7TM"/>
</dbReference>
<dbReference type="Pfam" id="PF10328">
    <property type="entry name" value="7TM_GPCR_Srx"/>
    <property type="match status" value="1"/>
</dbReference>
<accession>A0AA39HJE5</accession>
<evidence type="ECO:0000256" key="5">
    <source>
        <dbReference type="SAM" id="MobiDB-lite"/>
    </source>
</evidence>
<protein>
    <recommendedName>
        <fullName evidence="7">G-protein coupled receptors family 1 profile domain-containing protein</fullName>
    </recommendedName>
</protein>
<dbReference type="InterPro" id="IPR019430">
    <property type="entry name" value="7TM_GPCR_serpentine_rcpt_Srx"/>
</dbReference>
<feature type="compositionally biased region" description="Polar residues" evidence="5">
    <location>
        <begin position="652"/>
        <end position="671"/>
    </location>
</feature>
<evidence type="ECO:0000256" key="3">
    <source>
        <dbReference type="ARBA" id="ARBA00022989"/>
    </source>
</evidence>
<name>A0AA39HJE5_9BILA</name>
<feature type="transmembrane region" description="Helical" evidence="6">
    <location>
        <begin position="145"/>
        <end position="173"/>
    </location>
</feature>
<dbReference type="AlphaFoldDB" id="A0AA39HJE5"/>
<keyword evidence="4 6" id="KW-0472">Membrane</keyword>
<comment type="subcellular location">
    <subcellularLocation>
        <location evidence="1">Membrane</location>
    </subcellularLocation>
</comment>
<keyword evidence="9" id="KW-1185">Reference proteome</keyword>
<dbReference type="PROSITE" id="PS50262">
    <property type="entry name" value="G_PROTEIN_RECEP_F1_2"/>
    <property type="match status" value="1"/>
</dbReference>
<comment type="caution">
    <text evidence="8">The sequence shown here is derived from an EMBL/GenBank/DDBJ whole genome shotgun (WGS) entry which is preliminary data.</text>
</comment>
<dbReference type="GO" id="GO:0016020">
    <property type="term" value="C:membrane"/>
    <property type="evidence" value="ECO:0007669"/>
    <property type="project" value="UniProtKB-SubCell"/>
</dbReference>
<dbReference type="Proteomes" id="UP001175271">
    <property type="component" value="Unassembled WGS sequence"/>
</dbReference>
<organism evidence="8 9">
    <name type="scientific">Steinernema hermaphroditum</name>
    <dbReference type="NCBI Taxonomy" id="289476"/>
    <lineage>
        <taxon>Eukaryota</taxon>
        <taxon>Metazoa</taxon>
        <taxon>Ecdysozoa</taxon>
        <taxon>Nematoda</taxon>
        <taxon>Chromadorea</taxon>
        <taxon>Rhabditida</taxon>
        <taxon>Tylenchina</taxon>
        <taxon>Panagrolaimomorpha</taxon>
        <taxon>Strongyloidoidea</taxon>
        <taxon>Steinernematidae</taxon>
        <taxon>Steinernema</taxon>
    </lineage>
</organism>
<keyword evidence="2 6" id="KW-0812">Transmembrane</keyword>
<feature type="transmembrane region" description="Helical" evidence="6">
    <location>
        <begin position="350"/>
        <end position="370"/>
    </location>
</feature>
<evidence type="ECO:0000256" key="4">
    <source>
        <dbReference type="ARBA" id="ARBA00023136"/>
    </source>
</evidence>
<feature type="region of interest" description="Disordered" evidence="5">
    <location>
        <begin position="552"/>
        <end position="706"/>
    </location>
</feature>
<evidence type="ECO:0000256" key="1">
    <source>
        <dbReference type="ARBA" id="ARBA00004370"/>
    </source>
</evidence>
<keyword evidence="3 6" id="KW-1133">Transmembrane helix</keyword>
<feature type="compositionally biased region" description="Basic and acidic residues" evidence="5">
    <location>
        <begin position="580"/>
        <end position="593"/>
    </location>
</feature>